<protein>
    <submittedName>
        <fullName evidence="2">3-hydroxyacyl-[acyl-carrier-protein] dehydratase</fullName>
        <ecNumber evidence="2">4.2.1.59</ecNumber>
    </submittedName>
</protein>
<gene>
    <name evidence="2" type="ORF">GGQ57_005092</name>
</gene>
<reference evidence="2 3" key="1">
    <citation type="submission" date="2020-08" db="EMBL/GenBank/DDBJ databases">
        <title>Genomic Encyclopedia of Type Strains, Phase IV (KMG-IV): sequencing the most valuable type-strain genomes for metagenomic binning, comparative biology and taxonomic classification.</title>
        <authorList>
            <person name="Goeker M."/>
        </authorList>
    </citation>
    <scope>NUCLEOTIDE SEQUENCE [LARGE SCALE GENOMIC DNA]</scope>
    <source>
        <strain evidence="2 3">DSM 102983</strain>
    </source>
</reference>
<proteinExistence type="predicted"/>
<dbReference type="SUPFAM" id="SSF54637">
    <property type="entry name" value="Thioesterase/thiol ester dehydrase-isomerase"/>
    <property type="match status" value="1"/>
</dbReference>
<dbReference type="EMBL" id="JACHOC010000014">
    <property type="protein sequence ID" value="MBB4625145.1"/>
    <property type="molecule type" value="Genomic_DNA"/>
</dbReference>
<name>A0ABR6KUF9_9BACT</name>
<organism evidence="2 3">
    <name type="scientific">Parabacteroides faecis</name>
    <dbReference type="NCBI Taxonomy" id="1217282"/>
    <lineage>
        <taxon>Bacteria</taxon>
        <taxon>Pseudomonadati</taxon>
        <taxon>Bacteroidota</taxon>
        <taxon>Bacteroidia</taxon>
        <taxon>Bacteroidales</taxon>
        <taxon>Tannerellaceae</taxon>
        <taxon>Parabacteroides</taxon>
    </lineage>
</organism>
<dbReference type="RefSeq" id="WP_122373310.1">
    <property type="nucleotide sequence ID" value="NZ_BMPB01000021.1"/>
</dbReference>
<dbReference type="Pfam" id="PF22818">
    <property type="entry name" value="ApeI-like"/>
    <property type="match status" value="1"/>
</dbReference>
<dbReference type="InterPro" id="IPR029069">
    <property type="entry name" value="HotDog_dom_sf"/>
</dbReference>
<comment type="caution">
    <text evidence="2">The sequence shown here is derived from an EMBL/GenBank/DDBJ whole genome shotgun (WGS) entry which is preliminary data.</text>
</comment>
<keyword evidence="3" id="KW-1185">Reference proteome</keyword>
<dbReference type="Gene3D" id="3.10.129.10">
    <property type="entry name" value="Hotdog Thioesterase"/>
    <property type="match status" value="1"/>
</dbReference>
<accession>A0ABR6KUF9</accession>
<dbReference type="GO" id="GO:0019171">
    <property type="term" value="F:(3R)-hydroxyacyl-[acyl-carrier-protein] dehydratase activity"/>
    <property type="evidence" value="ECO:0007669"/>
    <property type="project" value="UniProtKB-EC"/>
</dbReference>
<dbReference type="EC" id="4.2.1.59" evidence="2"/>
<keyword evidence="2" id="KW-0456">Lyase</keyword>
<evidence type="ECO:0000313" key="2">
    <source>
        <dbReference type="EMBL" id="MBB4625145.1"/>
    </source>
</evidence>
<evidence type="ECO:0000259" key="1">
    <source>
        <dbReference type="Pfam" id="PF22818"/>
    </source>
</evidence>
<dbReference type="InterPro" id="IPR054545">
    <property type="entry name" value="ApeI-like"/>
</dbReference>
<sequence length="126" mass="13990">MLLENKYYKIVDSCGEGLNAVFRIVLLPDCDVYRGHFPGNQVCPGVCNIQTIKECVMQLTEEKLLIGTIKQCRMTAVASPVVCPEVNVTITVLPIDRGFTVTAAITDTERTYMEYKGDMIVDSILP</sequence>
<feature type="domain" description="ApeI dehydratase-like" evidence="1">
    <location>
        <begin position="19"/>
        <end position="92"/>
    </location>
</feature>
<dbReference type="Proteomes" id="UP000533637">
    <property type="component" value="Unassembled WGS sequence"/>
</dbReference>
<evidence type="ECO:0000313" key="3">
    <source>
        <dbReference type="Proteomes" id="UP000533637"/>
    </source>
</evidence>